<dbReference type="PROSITE" id="PS50104">
    <property type="entry name" value="TIR"/>
    <property type="match status" value="1"/>
</dbReference>
<keyword evidence="1" id="KW-0677">Repeat</keyword>
<dbReference type="SUPFAM" id="SSF52200">
    <property type="entry name" value="Toll/Interleukin receptor TIR domain"/>
    <property type="match status" value="1"/>
</dbReference>
<dbReference type="InterPro" id="IPR035897">
    <property type="entry name" value="Toll_tir_struct_dom_sf"/>
</dbReference>
<feature type="repeat" description="TPR" evidence="3">
    <location>
        <begin position="255"/>
        <end position="288"/>
    </location>
</feature>
<dbReference type="InterPro" id="IPR000157">
    <property type="entry name" value="TIR_dom"/>
</dbReference>
<sequence>MSRVFISYRRSDSAQAATRLCRHIGMRFGHDLVFQDVEDIKPGCNWLESIRQELASCEVFLVVIGPHWLVDADGRHRLADKEDVLRWEVCEALHRHATVLPVLVDDAHMPSSQCLPDELKSFALQQAMILPPKRWAAGIQRLMERVCDLIVPRATDMSLEQAQQMLYDLQMKSIDSLEHGRAADALALAQKSQSELDRALPLYPEDAILKVTRGYLYKNEAMALMRLERQGEAETALNQAENVFRTMLDERPKDASAWNGLGSVEAVRGHLEKAHEYIDEALKIAPDYPAALQDHEMILQHLGRASCHAPHAASKSHH</sequence>
<comment type="caution">
    <text evidence="5">The sequence shown here is derived from an EMBL/GenBank/DDBJ whole genome shotgun (WGS) entry which is preliminary data.</text>
</comment>
<dbReference type="RefSeq" id="WP_169162072.1">
    <property type="nucleotide sequence ID" value="NZ_JABBFW010000015.1"/>
</dbReference>
<evidence type="ECO:0000313" key="5">
    <source>
        <dbReference type="EMBL" id="NML17170.1"/>
    </source>
</evidence>
<dbReference type="Gene3D" id="3.40.50.10140">
    <property type="entry name" value="Toll/interleukin-1 receptor homology (TIR) domain"/>
    <property type="match status" value="1"/>
</dbReference>
<dbReference type="InterPro" id="IPR013105">
    <property type="entry name" value="TPR_2"/>
</dbReference>
<evidence type="ECO:0000256" key="3">
    <source>
        <dbReference type="PROSITE-ProRule" id="PRU00339"/>
    </source>
</evidence>
<feature type="domain" description="TIR" evidence="4">
    <location>
        <begin position="1"/>
        <end position="146"/>
    </location>
</feature>
<dbReference type="PROSITE" id="PS50005">
    <property type="entry name" value="TPR"/>
    <property type="match status" value="1"/>
</dbReference>
<reference evidence="5 6" key="1">
    <citation type="submission" date="2020-04" db="EMBL/GenBank/DDBJ databases">
        <title>Azohydromonas sp. isolated from soil.</title>
        <authorList>
            <person name="Dahal R.H."/>
        </authorList>
    </citation>
    <scope>NUCLEOTIDE SEQUENCE [LARGE SCALE GENOMIC DNA]</scope>
    <source>
        <strain evidence="5 6">G-1-1-14</strain>
    </source>
</reference>
<dbReference type="Proteomes" id="UP000574067">
    <property type="component" value="Unassembled WGS sequence"/>
</dbReference>
<dbReference type="AlphaFoldDB" id="A0A848FGA2"/>
<keyword evidence="2 3" id="KW-0802">TPR repeat</keyword>
<dbReference type="EMBL" id="JABBFW010000015">
    <property type="protein sequence ID" value="NML17170.1"/>
    <property type="molecule type" value="Genomic_DNA"/>
</dbReference>
<evidence type="ECO:0000256" key="2">
    <source>
        <dbReference type="ARBA" id="ARBA00022803"/>
    </source>
</evidence>
<keyword evidence="6" id="KW-1185">Reference proteome</keyword>
<dbReference type="Pfam" id="PF07719">
    <property type="entry name" value="TPR_2"/>
    <property type="match status" value="1"/>
</dbReference>
<proteinExistence type="predicted"/>
<evidence type="ECO:0000313" key="6">
    <source>
        <dbReference type="Proteomes" id="UP000574067"/>
    </source>
</evidence>
<gene>
    <name evidence="5" type="ORF">HHL10_19540</name>
</gene>
<dbReference type="InterPro" id="IPR011990">
    <property type="entry name" value="TPR-like_helical_dom_sf"/>
</dbReference>
<organism evidence="5 6">
    <name type="scientific">Azohydromonas caseinilytica</name>
    <dbReference type="NCBI Taxonomy" id="2728836"/>
    <lineage>
        <taxon>Bacteria</taxon>
        <taxon>Pseudomonadati</taxon>
        <taxon>Pseudomonadota</taxon>
        <taxon>Betaproteobacteria</taxon>
        <taxon>Burkholderiales</taxon>
        <taxon>Sphaerotilaceae</taxon>
        <taxon>Azohydromonas</taxon>
    </lineage>
</organism>
<evidence type="ECO:0000259" key="4">
    <source>
        <dbReference type="PROSITE" id="PS50104"/>
    </source>
</evidence>
<dbReference type="Gene3D" id="1.25.40.10">
    <property type="entry name" value="Tetratricopeptide repeat domain"/>
    <property type="match status" value="1"/>
</dbReference>
<dbReference type="SUPFAM" id="SSF48452">
    <property type="entry name" value="TPR-like"/>
    <property type="match status" value="1"/>
</dbReference>
<dbReference type="GO" id="GO:0007165">
    <property type="term" value="P:signal transduction"/>
    <property type="evidence" value="ECO:0007669"/>
    <property type="project" value="InterPro"/>
</dbReference>
<accession>A0A848FGA2</accession>
<name>A0A848FGA2_9BURK</name>
<dbReference type="SMART" id="SM00028">
    <property type="entry name" value="TPR"/>
    <property type="match status" value="2"/>
</dbReference>
<dbReference type="Pfam" id="PF13676">
    <property type="entry name" value="TIR_2"/>
    <property type="match status" value="1"/>
</dbReference>
<protein>
    <submittedName>
        <fullName evidence="5">TIR domain-containing protein</fullName>
    </submittedName>
</protein>
<evidence type="ECO:0000256" key="1">
    <source>
        <dbReference type="ARBA" id="ARBA00022737"/>
    </source>
</evidence>
<dbReference type="InterPro" id="IPR019734">
    <property type="entry name" value="TPR_rpt"/>
</dbReference>